<organism evidence="1 2">
    <name type="scientific">Saccharothrix texasensis</name>
    <dbReference type="NCBI Taxonomy" id="103734"/>
    <lineage>
        <taxon>Bacteria</taxon>
        <taxon>Bacillati</taxon>
        <taxon>Actinomycetota</taxon>
        <taxon>Actinomycetes</taxon>
        <taxon>Pseudonocardiales</taxon>
        <taxon>Pseudonocardiaceae</taxon>
        <taxon>Saccharothrix</taxon>
    </lineage>
</organism>
<dbReference type="AlphaFoldDB" id="A0A3N1H5V9"/>
<protein>
    <submittedName>
        <fullName evidence="1">Uncharacterized protein</fullName>
    </submittedName>
</protein>
<keyword evidence="2" id="KW-1185">Reference proteome</keyword>
<name>A0A3N1H5V9_9PSEU</name>
<accession>A0A3N1H5V9</accession>
<sequence>MATEPQEHSSLGLLPTRAGDGRTMIGHVIVCRAGSGHDDAIAVWHLDTEGSRTGAWVKPAEMAMTDAGTARTLLDLCRQKALLAWDPADAVETLGALERAAGVAPVDWAARTVTIPESLGEVADIRASYTKRVAEEKATKKNIADLEWAVELPDPLFSSIDELDRLAGFGELVAPSEAATEALRTSRLGGWVVQRWRETTVALGRPYLRADFGPPTVLPPEWESRLADAHAGRW</sequence>
<evidence type="ECO:0000313" key="2">
    <source>
        <dbReference type="Proteomes" id="UP000268727"/>
    </source>
</evidence>
<dbReference type="RefSeq" id="WP_123743643.1">
    <property type="nucleotide sequence ID" value="NZ_RJKM01000001.1"/>
</dbReference>
<dbReference type="Pfam" id="PF19726">
    <property type="entry name" value="DUF6218"/>
    <property type="match status" value="1"/>
</dbReference>
<dbReference type="EMBL" id="RJKM01000001">
    <property type="protein sequence ID" value="ROP37915.1"/>
    <property type="molecule type" value="Genomic_DNA"/>
</dbReference>
<comment type="caution">
    <text evidence="1">The sequence shown here is derived from an EMBL/GenBank/DDBJ whole genome shotgun (WGS) entry which is preliminary data.</text>
</comment>
<dbReference type="Proteomes" id="UP000268727">
    <property type="component" value="Unassembled WGS sequence"/>
</dbReference>
<dbReference type="InterPro" id="IPR046190">
    <property type="entry name" value="DUF6218"/>
</dbReference>
<proteinExistence type="predicted"/>
<evidence type="ECO:0000313" key="1">
    <source>
        <dbReference type="EMBL" id="ROP37915.1"/>
    </source>
</evidence>
<dbReference type="OrthoDB" id="3405158at2"/>
<gene>
    <name evidence="1" type="ORF">EDD40_3245</name>
</gene>
<reference evidence="1 2" key="1">
    <citation type="submission" date="2018-11" db="EMBL/GenBank/DDBJ databases">
        <title>Sequencing the genomes of 1000 actinobacteria strains.</title>
        <authorList>
            <person name="Klenk H.-P."/>
        </authorList>
    </citation>
    <scope>NUCLEOTIDE SEQUENCE [LARGE SCALE GENOMIC DNA]</scope>
    <source>
        <strain evidence="1 2">DSM 44231</strain>
    </source>
</reference>